<dbReference type="AlphaFoldDB" id="E0S427"/>
<accession>E0S427</accession>
<dbReference type="RefSeq" id="WP_013282808.1">
    <property type="nucleotide sequence ID" value="NC_014389.1"/>
</dbReference>
<evidence type="ECO:0000313" key="2">
    <source>
        <dbReference type="Proteomes" id="UP000001299"/>
    </source>
</evidence>
<organism evidence="1 2">
    <name type="scientific">Butyrivibrio proteoclasticus (strain ATCC 51982 / DSM 14932 / B316)</name>
    <name type="common">Clostridium proteoclasticum</name>
    <dbReference type="NCBI Taxonomy" id="515622"/>
    <lineage>
        <taxon>Bacteria</taxon>
        <taxon>Bacillati</taxon>
        <taxon>Bacillota</taxon>
        <taxon>Clostridia</taxon>
        <taxon>Lachnospirales</taxon>
        <taxon>Lachnospiraceae</taxon>
        <taxon>Butyrivibrio</taxon>
    </lineage>
</organism>
<proteinExistence type="predicted"/>
<gene>
    <name evidence="1" type="ordered locus">bpr_II222</name>
</gene>
<dbReference type="Proteomes" id="UP000001299">
    <property type="component" value="Plasmid pCY360"/>
</dbReference>
<reference evidence="1 2" key="1">
    <citation type="journal article" date="2010" name="PLoS ONE">
        <title>The glycobiome of the rumen bacterium Butyrivibrio proteoclasticus B316(T) highlights adaptation to a polysaccharide-rich environment.</title>
        <authorList>
            <person name="Kelly W.J."/>
            <person name="Leahy S.C."/>
            <person name="Altermann E."/>
            <person name="Yeoman C.J."/>
            <person name="Dunne J.C."/>
            <person name="Kong Z."/>
            <person name="Pacheco D.M."/>
            <person name="Li D."/>
            <person name="Noel S.J."/>
            <person name="Moon C.D."/>
            <person name="Cookson A.L."/>
            <person name="Attwood G.T."/>
        </authorList>
    </citation>
    <scope>NUCLEOTIDE SEQUENCE [LARGE SCALE GENOMIC DNA]</scope>
    <source>
        <strain evidence="2">ATCC 51982 / DSM 14932 / B316</strain>
        <plasmid evidence="2">Plasmid pCY360</plasmid>
    </source>
</reference>
<keyword evidence="1" id="KW-0614">Plasmid</keyword>
<name>E0S427_BUTPB</name>
<dbReference type="HOGENOM" id="CLU_2970699_0_0_9"/>
<keyword evidence="2" id="KW-1185">Reference proteome</keyword>
<sequence length="58" mass="6725">MDRTIIITDFEQEECAMAILDSNEIGYEHSDDNIFIVDAEQFEEARNVLQDNGIEVQF</sequence>
<dbReference type="KEGG" id="bpb:bpr_II222"/>
<protein>
    <submittedName>
        <fullName evidence="1">Uncharacterized protein</fullName>
    </submittedName>
</protein>
<dbReference type="EMBL" id="CP001812">
    <property type="protein sequence ID" value="ADL36159.1"/>
    <property type="molecule type" value="Genomic_DNA"/>
</dbReference>
<evidence type="ECO:0000313" key="1">
    <source>
        <dbReference type="EMBL" id="ADL36159.1"/>
    </source>
</evidence>
<geneLocation type="plasmid" evidence="1 2">
    <name>pCY360</name>
</geneLocation>